<protein>
    <recommendedName>
        <fullName evidence="5">7-methyl-GTP pyrophosphatase</fullName>
        <shortName evidence="5">m(7)GTP pyrophosphatase</shortName>
        <ecNumber evidence="5">3.6.1.-</ecNumber>
    </recommendedName>
</protein>
<dbReference type="Proteomes" id="UP000651977">
    <property type="component" value="Unassembled WGS sequence"/>
</dbReference>
<organism evidence="6 7">
    <name type="scientific">Agarivorans gilvus</name>
    <dbReference type="NCBI Taxonomy" id="680279"/>
    <lineage>
        <taxon>Bacteria</taxon>
        <taxon>Pseudomonadati</taxon>
        <taxon>Pseudomonadota</taxon>
        <taxon>Gammaproteobacteria</taxon>
        <taxon>Alteromonadales</taxon>
        <taxon>Alteromonadaceae</taxon>
        <taxon>Agarivorans</taxon>
    </lineage>
</organism>
<evidence type="ECO:0000256" key="1">
    <source>
        <dbReference type="ARBA" id="ARBA00004496"/>
    </source>
</evidence>
<proteinExistence type="inferred from homology"/>
<dbReference type="RefSeq" id="WP_055731535.1">
    <property type="nucleotide sequence ID" value="NZ_BMDY01000002.1"/>
</dbReference>
<comment type="subcellular location">
    <subcellularLocation>
        <location evidence="1 5">Cytoplasm</location>
    </subcellularLocation>
</comment>
<dbReference type="PIRSF" id="PIRSF006305">
    <property type="entry name" value="Maf"/>
    <property type="match status" value="1"/>
</dbReference>
<dbReference type="CDD" id="cd00555">
    <property type="entry name" value="Maf"/>
    <property type="match status" value="1"/>
</dbReference>
<evidence type="ECO:0000313" key="7">
    <source>
        <dbReference type="Proteomes" id="UP000651977"/>
    </source>
</evidence>
<dbReference type="EC" id="3.6.1.-" evidence="5"/>
<dbReference type="EMBL" id="BMDY01000002">
    <property type="protein sequence ID" value="GGA95337.1"/>
    <property type="molecule type" value="Genomic_DNA"/>
</dbReference>
<comment type="catalytic activity">
    <reaction evidence="5">
        <text>N(7)-methyl-GTP + H2O = N(7)-methyl-GMP + diphosphate + H(+)</text>
        <dbReference type="Rhea" id="RHEA:58744"/>
        <dbReference type="ChEBI" id="CHEBI:15377"/>
        <dbReference type="ChEBI" id="CHEBI:15378"/>
        <dbReference type="ChEBI" id="CHEBI:33019"/>
        <dbReference type="ChEBI" id="CHEBI:58285"/>
        <dbReference type="ChEBI" id="CHEBI:87133"/>
    </reaction>
</comment>
<evidence type="ECO:0000256" key="3">
    <source>
        <dbReference type="ARBA" id="ARBA00022801"/>
    </source>
</evidence>
<feature type="site" description="Important for substrate specificity" evidence="5">
    <location>
        <position position="155"/>
    </location>
</feature>
<sequence length="193" mass="21242">MKNRLVLASSSPFRKQILEKISPHFSCFSPDIDESPKKDESAQQLVVRLAEQKALVGATDYPQHLIIGSDQVCCIDGEIVGKPGNHANAVKQLSRASGKTIMFYTGLALYNSETGHMDSLLDTFEVSFRKLSPSLIERYLQSEQPYNCAGSFKSEGSGIVLFKHLRGDDPNTLIGLPLIKLCGLLEGQNYPLL</sequence>
<evidence type="ECO:0000256" key="5">
    <source>
        <dbReference type="HAMAP-Rule" id="MF_00528"/>
    </source>
</evidence>
<dbReference type="NCBIfam" id="TIGR00172">
    <property type="entry name" value="maf"/>
    <property type="match status" value="1"/>
</dbReference>
<evidence type="ECO:0000256" key="2">
    <source>
        <dbReference type="ARBA" id="ARBA00022490"/>
    </source>
</evidence>
<gene>
    <name evidence="6" type="ORF">GCM10007414_05150</name>
</gene>
<keyword evidence="7" id="KW-1185">Reference proteome</keyword>
<comment type="caution">
    <text evidence="6">The sequence shown here is derived from an EMBL/GenBank/DDBJ whole genome shotgun (WGS) entry which is preliminary data.</text>
</comment>
<feature type="site" description="Important for substrate specificity" evidence="5">
    <location>
        <position position="71"/>
    </location>
</feature>
<dbReference type="PANTHER" id="PTHR43213:SF10">
    <property type="entry name" value="7-METHYL-GTP PYROPHOSPHATASE"/>
    <property type="match status" value="1"/>
</dbReference>
<keyword evidence="3 5" id="KW-0378">Hydrolase</keyword>
<dbReference type="SUPFAM" id="SSF52972">
    <property type="entry name" value="ITPase-like"/>
    <property type="match status" value="1"/>
</dbReference>
<accession>A0ABQ1HWZ2</accession>
<dbReference type="Pfam" id="PF02545">
    <property type="entry name" value="Maf"/>
    <property type="match status" value="1"/>
</dbReference>
<dbReference type="PANTHER" id="PTHR43213">
    <property type="entry name" value="BIFUNCTIONAL DTTP/UTP PYROPHOSPHATASE/METHYLTRANSFERASE PROTEIN-RELATED"/>
    <property type="match status" value="1"/>
</dbReference>
<keyword evidence="2 5" id="KW-0963">Cytoplasm</keyword>
<dbReference type="InterPro" id="IPR029001">
    <property type="entry name" value="ITPase-like_fam"/>
</dbReference>
<feature type="site" description="Important for substrate specificity" evidence="5">
    <location>
        <position position="13"/>
    </location>
</feature>
<evidence type="ECO:0000256" key="4">
    <source>
        <dbReference type="ARBA" id="ARBA00023080"/>
    </source>
</evidence>
<evidence type="ECO:0000313" key="6">
    <source>
        <dbReference type="EMBL" id="GGA95337.1"/>
    </source>
</evidence>
<comment type="similarity">
    <text evidence="5">Belongs to the Maf family. YceF subfamily.</text>
</comment>
<reference evidence="7" key="1">
    <citation type="journal article" date="2019" name="Int. J. Syst. Evol. Microbiol.">
        <title>The Global Catalogue of Microorganisms (GCM) 10K type strain sequencing project: providing services to taxonomists for standard genome sequencing and annotation.</title>
        <authorList>
            <consortium name="The Broad Institute Genomics Platform"/>
            <consortium name="The Broad Institute Genome Sequencing Center for Infectious Disease"/>
            <person name="Wu L."/>
            <person name="Ma J."/>
        </authorList>
    </citation>
    <scope>NUCLEOTIDE SEQUENCE [LARGE SCALE GENOMIC DNA]</scope>
    <source>
        <strain evidence="7">CGMCC 1.10131</strain>
    </source>
</reference>
<dbReference type="Gene3D" id="3.90.950.10">
    <property type="match status" value="1"/>
</dbReference>
<feature type="active site" description="Proton acceptor" evidence="5">
    <location>
        <position position="70"/>
    </location>
</feature>
<keyword evidence="4 5" id="KW-0546">Nucleotide metabolism</keyword>
<comment type="cofactor">
    <cofactor evidence="5">
        <name>a divalent metal cation</name>
        <dbReference type="ChEBI" id="CHEBI:60240"/>
    </cofactor>
</comment>
<dbReference type="HAMAP" id="MF_00528">
    <property type="entry name" value="Maf"/>
    <property type="match status" value="1"/>
</dbReference>
<name>A0ABQ1HWZ2_9ALTE</name>
<dbReference type="InterPro" id="IPR003697">
    <property type="entry name" value="Maf-like"/>
</dbReference>
<comment type="function">
    <text evidence="5">Nucleoside triphosphate pyrophosphatase that hydrolyzes 7-methyl-GTP (m(7)GTP). May have a dual role in cell division arrest and in preventing the incorporation of modified nucleotides into cellular nucleic acids.</text>
</comment>
<comment type="caution">
    <text evidence="5">Lacks conserved residue(s) required for the propagation of feature annotation.</text>
</comment>